<keyword evidence="13" id="KW-1185">Reference proteome</keyword>
<reference evidence="13" key="1">
    <citation type="submission" date="2023-01" db="EMBL/GenBank/DDBJ databases">
        <title>Key to firefly adult light organ development and bioluminescence: homeobox transcription factors regulate luciferase expression and transportation to peroxisome.</title>
        <authorList>
            <person name="Fu X."/>
        </authorList>
    </citation>
    <scope>NUCLEOTIDE SEQUENCE [LARGE SCALE GENOMIC DNA]</scope>
</reference>
<dbReference type="FunFam" id="3.40.50.300:FF:000649">
    <property type="entry name" value="Origin recognition complex subunit 4"/>
    <property type="match status" value="1"/>
</dbReference>
<feature type="domain" description="Origin recognition complex subunit 4 C-terminal" evidence="11">
    <location>
        <begin position="218"/>
        <end position="401"/>
    </location>
</feature>
<evidence type="ECO:0000256" key="3">
    <source>
        <dbReference type="ARBA" id="ARBA00019083"/>
    </source>
</evidence>
<gene>
    <name evidence="12" type="ORF">RN001_000931</name>
</gene>
<dbReference type="Pfam" id="PF14629">
    <property type="entry name" value="ORC4_C"/>
    <property type="match status" value="1"/>
</dbReference>
<evidence type="ECO:0000256" key="4">
    <source>
        <dbReference type="ARBA" id="ARBA00022705"/>
    </source>
</evidence>
<evidence type="ECO:0000256" key="6">
    <source>
        <dbReference type="ARBA" id="ARBA00022840"/>
    </source>
</evidence>
<comment type="caution">
    <text evidence="12">The sequence shown here is derived from an EMBL/GenBank/DDBJ whole genome shotgun (WGS) entry which is preliminary data.</text>
</comment>
<dbReference type="PANTHER" id="PTHR12087:SF0">
    <property type="entry name" value="ORIGIN RECOGNITION COMPLEX SUBUNIT 4"/>
    <property type="match status" value="1"/>
</dbReference>
<dbReference type="GO" id="GO:0005664">
    <property type="term" value="C:nuclear origin of replication recognition complex"/>
    <property type="evidence" value="ECO:0007669"/>
    <property type="project" value="TreeGrafter"/>
</dbReference>
<dbReference type="Proteomes" id="UP001353858">
    <property type="component" value="Unassembled WGS sequence"/>
</dbReference>
<keyword evidence="6" id="KW-0067">ATP-binding</keyword>
<evidence type="ECO:0000313" key="13">
    <source>
        <dbReference type="Proteomes" id="UP001353858"/>
    </source>
</evidence>
<evidence type="ECO:0000259" key="11">
    <source>
        <dbReference type="Pfam" id="PF14629"/>
    </source>
</evidence>
<keyword evidence="4 9" id="KW-0235">DNA replication</keyword>
<evidence type="ECO:0000256" key="5">
    <source>
        <dbReference type="ARBA" id="ARBA00022741"/>
    </source>
</evidence>
<evidence type="ECO:0000256" key="7">
    <source>
        <dbReference type="ARBA" id="ARBA00023125"/>
    </source>
</evidence>
<feature type="domain" description="Orc1-like AAA ATPase" evidence="10">
    <location>
        <begin position="25"/>
        <end position="176"/>
    </location>
</feature>
<dbReference type="InterPro" id="IPR041664">
    <property type="entry name" value="AAA_16"/>
</dbReference>
<dbReference type="EMBL" id="JARPUR010000001">
    <property type="protein sequence ID" value="KAK4884660.1"/>
    <property type="molecule type" value="Genomic_DNA"/>
</dbReference>
<evidence type="ECO:0000256" key="2">
    <source>
        <dbReference type="ARBA" id="ARBA00005334"/>
    </source>
</evidence>
<dbReference type="SUPFAM" id="SSF52540">
    <property type="entry name" value="P-loop containing nucleoside triphosphate hydrolases"/>
    <property type="match status" value="1"/>
</dbReference>
<dbReference type="Pfam" id="PF13191">
    <property type="entry name" value="AAA_16"/>
    <property type="match status" value="1"/>
</dbReference>
<evidence type="ECO:0000256" key="9">
    <source>
        <dbReference type="PIRNR" id="PIRNR007858"/>
    </source>
</evidence>
<evidence type="ECO:0000259" key="10">
    <source>
        <dbReference type="Pfam" id="PF13191"/>
    </source>
</evidence>
<dbReference type="PANTHER" id="PTHR12087">
    <property type="entry name" value="ORIGIN RECOGNITION COMPLEX SUBUNIT 4"/>
    <property type="match status" value="1"/>
</dbReference>
<protein>
    <recommendedName>
        <fullName evidence="3 9">Origin recognition complex subunit 4</fullName>
    </recommendedName>
</protein>
<accession>A0AAN7QA13</accession>
<evidence type="ECO:0000256" key="8">
    <source>
        <dbReference type="ARBA" id="ARBA00023242"/>
    </source>
</evidence>
<keyword evidence="5" id="KW-0547">Nucleotide-binding</keyword>
<dbReference type="PIRSF" id="PIRSF007858">
    <property type="entry name" value="ORC4"/>
    <property type="match status" value="1"/>
</dbReference>
<sequence>MVILNKNILKTRSQIKHNIMRVDKLVGFEKQHKQILDLFKETVNIGESNSALLIGPRGVGKTILLKSVFTELKNKTFDKVALLVHLHGLVHVDDRLALKSITAQMKLDNAVDGKVFGSFADNLAFLLACLKTGNKETAKSVIFILEEFDLFCSHHNQTLLYNLFDVSQSAQTPICVFGVTCRLDIIELFEKRVKSRFSHRQIFLFSENNQIENRLQRIKDLLCLKHNEELSKNYVDEWNKAIQQLLKDKKFRNLMQRMLHVDSSDQTLKNMLILVISQLNDEKLKITTKDFDDQWSCFERDDLTCVLQDLSVLEICLLIAMKHHLQIYDDQTFNFEIVLTRYNKFVKSHSNIQEFHRAGVLKAFEHLQNLELIASATGVSSRQKEYEPFKLSITPEQIMDGITKTNHLPTEVVQWASTDLI</sequence>
<comment type="function">
    <text evidence="9">Component of the origin recognition complex (ORC) that binds origins of replication.</text>
</comment>
<dbReference type="InterPro" id="IPR027417">
    <property type="entry name" value="P-loop_NTPase"/>
</dbReference>
<dbReference type="GO" id="GO:0003688">
    <property type="term" value="F:DNA replication origin binding"/>
    <property type="evidence" value="ECO:0007669"/>
    <property type="project" value="TreeGrafter"/>
</dbReference>
<keyword evidence="8 9" id="KW-0539">Nucleus</keyword>
<dbReference type="InterPro" id="IPR032705">
    <property type="entry name" value="ORC4_C"/>
</dbReference>
<comment type="similarity">
    <text evidence="2 9">Belongs to the ORC4 family.</text>
</comment>
<name>A0AAN7QA13_9COLE</name>
<proteinExistence type="inferred from homology"/>
<dbReference type="GO" id="GO:0006270">
    <property type="term" value="P:DNA replication initiation"/>
    <property type="evidence" value="ECO:0007669"/>
    <property type="project" value="TreeGrafter"/>
</dbReference>
<organism evidence="12 13">
    <name type="scientific">Aquatica leii</name>
    <dbReference type="NCBI Taxonomy" id="1421715"/>
    <lineage>
        <taxon>Eukaryota</taxon>
        <taxon>Metazoa</taxon>
        <taxon>Ecdysozoa</taxon>
        <taxon>Arthropoda</taxon>
        <taxon>Hexapoda</taxon>
        <taxon>Insecta</taxon>
        <taxon>Pterygota</taxon>
        <taxon>Neoptera</taxon>
        <taxon>Endopterygota</taxon>
        <taxon>Coleoptera</taxon>
        <taxon>Polyphaga</taxon>
        <taxon>Elateriformia</taxon>
        <taxon>Elateroidea</taxon>
        <taxon>Lampyridae</taxon>
        <taxon>Luciolinae</taxon>
        <taxon>Aquatica</taxon>
    </lineage>
</organism>
<keyword evidence="7 9" id="KW-0238">DNA-binding</keyword>
<dbReference type="GO" id="GO:0005737">
    <property type="term" value="C:cytoplasm"/>
    <property type="evidence" value="ECO:0007669"/>
    <property type="project" value="UniProtKB-ARBA"/>
</dbReference>
<evidence type="ECO:0000256" key="1">
    <source>
        <dbReference type="ARBA" id="ARBA00004123"/>
    </source>
</evidence>
<dbReference type="Gene3D" id="3.40.50.300">
    <property type="entry name" value="P-loop containing nucleotide triphosphate hydrolases"/>
    <property type="match status" value="1"/>
</dbReference>
<dbReference type="GO" id="GO:0005524">
    <property type="term" value="F:ATP binding"/>
    <property type="evidence" value="ECO:0007669"/>
    <property type="project" value="UniProtKB-KW"/>
</dbReference>
<evidence type="ECO:0000313" key="12">
    <source>
        <dbReference type="EMBL" id="KAK4884660.1"/>
    </source>
</evidence>
<comment type="subcellular location">
    <subcellularLocation>
        <location evidence="1 9">Nucleus</location>
    </subcellularLocation>
</comment>
<dbReference type="InterPro" id="IPR016527">
    <property type="entry name" value="ORC4"/>
</dbReference>
<dbReference type="AlphaFoldDB" id="A0AAN7QA13"/>